<keyword evidence="2" id="KW-1185">Reference proteome</keyword>
<proteinExistence type="predicted"/>
<dbReference type="RefSeq" id="WP_264322020.1">
    <property type="nucleotide sequence ID" value="NZ_JADEXN010000251.1"/>
</dbReference>
<reference evidence="1" key="1">
    <citation type="submission" date="2020-10" db="EMBL/GenBank/DDBJ databases">
        <authorList>
            <person name="Castelo-Branco R."/>
            <person name="Eusebio N."/>
            <person name="Adriana R."/>
            <person name="Vieira A."/>
            <person name="Brugerolle De Fraissinette N."/>
            <person name="Rezende De Castro R."/>
            <person name="Schneider M.P."/>
            <person name="Vasconcelos V."/>
            <person name="Leao P.N."/>
        </authorList>
    </citation>
    <scope>NUCLEOTIDE SEQUENCE</scope>
    <source>
        <strain evidence="1">LEGE 11467</strain>
    </source>
</reference>
<dbReference type="SUPFAM" id="SSF52540">
    <property type="entry name" value="P-loop containing nucleoside triphosphate hydrolases"/>
    <property type="match status" value="1"/>
</dbReference>
<sequence length="649" mass="75228">MTSIEKILQQAINPFDSVNFRPGNFWQESQHGKLTVHSIHQTEIEKITETLDLVNGDRRTRTILLCGDSGAGKSHLLDRLKQTLNRRAFFAYIGPWVDRNFLWRHILRNTVDSLLKVPPGQQESQLLIWLKSLSIFKEHRFLDKLLGDRKVFIRKLRESYTADLYNANEFLGVLYDLLDGEKFLLASDWLRGENLDDDDLTRLRVRHPIETEDAAQKILANFGQISIDTFPIVLCFDNLDCIAGTTDGETNLQYLLNFNSTLHNEKFKNFLIIFSLITHTAHKYVNRMQPSDLARVDRQVLLKPITLNQAEFLYKTRLSSLHKRANPKPKSPIFPLERAILETSFPGGKTNPRNALEVARKLVLEYKTGRSIISEDAIAAFRLVWLNAFDRTQKQVTRVRQFSSLELVQMLKQAILALQINDLNQRSLFLDRYTSSTLSYNCGDRKVGVVWIEEPNLNYFFYVMKSCQEILDRDLYDRLILIRAEKLGQAKNKGYQLYQRIFTKHPHIHIISTLKSVCYLATYQTLYRASFAGELVVGNQTLDVERLENLIRESQVWQDFPLLQDLGLIKSNPRELNILDSAREFLINLVKTQQLIGRNTLIENAIDRFPQIDRLDLNLLLDRMCENNQIQILDPNASQDEQLICIMSS</sequence>
<dbReference type="PROSITE" id="PS00675">
    <property type="entry name" value="SIGMA54_INTERACT_1"/>
    <property type="match status" value="1"/>
</dbReference>
<dbReference type="InterPro" id="IPR027417">
    <property type="entry name" value="P-loop_NTPase"/>
</dbReference>
<accession>A0A928Z7V8</accession>
<name>A0A928Z7V8_9CYAN</name>
<dbReference type="GO" id="GO:0005524">
    <property type="term" value="F:ATP binding"/>
    <property type="evidence" value="ECO:0007669"/>
    <property type="project" value="UniProtKB-KW"/>
</dbReference>
<gene>
    <name evidence="1" type="ORF">IQ235_13660</name>
</gene>
<keyword evidence="1" id="KW-0067">ATP-binding</keyword>
<comment type="caution">
    <text evidence="1">The sequence shown here is derived from an EMBL/GenBank/DDBJ whole genome shotgun (WGS) entry which is preliminary data.</text>
</comment>
<dbReference type="Proteomes" id="UP000621799">
    <property type="component" value="Unassembled WGS sequence"/>
</dbReference>
<evidence type="ECO:0000313" key="1">
    <source>
        <dbReference type="EMBL" id="MBE9041827.1"/>
    </source>
</evidence>
<evidence type="ECO:0000313" key="2">
    <source>
        <dbReference type="Proteomes" id="UP000621799"/>
    </source>
</evidence>
<protein>
    <submittedName>
        <fullName evidence="1">ATP-binding protein</fullName>
    </submittedName>
</protein>
<dbReference type="EMBL" id="JADEXN010000251">
    <property type="protein sequence ID" value="MBE9041827.1"/>
    <property type="molecule type" value="Genomic_DNA"/>
</dbReference>
<dbReference type="AlphaFoldDB" id="A0A928Z7V8"/>
<dbReference type="InterPro" id="IPR025662">
    <property type="entry name" value="Sigma_54_int_dom_ATP-bd_1"/>
</dbReference>
<keyword evidence="1" id="KW-0547">Nucleotide-binding</keyword>
<organism evidence="1 2">
    <name type="scientific">Zarconia navalis LEGE 11467</name>
    <dbReference type="NCBI Taxonomy" id="1828826"/>
    <lineage>
        <taxon>Bacteria</taxon>
        <taxon>Bacillati</taxon>
        <taxon>Cyanobacteriota</taxon>
        <taxon>Cyanophyceae</taxon>
        <taxon>Oscillatoriophycideae</taxon>
        <taxon>Oscillatoriales</taxon>
        <taxon>Oscillatoriales incertae sedis</taxon>
        <taxon>Zarconia</taxon>
        <taxon>Zarconia navalis</taxon>
    </lineage>
</organism>
<dbReference type="Gene3D" id="3.40.50.300">
    <property type="entry name" value="P-loop containing nucleotide triphosphate hydrolases"/>
    <property type="match status" value="1"/>
</dbReference>